<dbReference type="CDD" id="cd01300">
    <property type="entry name" value="YtcJ_like"/>
    <property type="match status" value="1"/>
</dbReference>
<dbReference type="Gene3D" id="3.10.310.70">
    <property type="match status" value="1"/>
</dbReference>
<feature type="signal peptide" evidence="1">
    <location>
        <begin position="1"/>
        <end position="20"/>
    </location>
</feature>
<dbReference type="PANTHER" id="PTHR22642:SF2">
    <property type="entry name" value="PROTEIN LONG AFTER FAR-RED 3"/>
    <property type="match status" value="1"/>
</dbReference>
<evidence type="ECO:0000313" key="4">
    <source>
        <dbReference type="Proteomes" id="UP000002432"/>
    </source>
</evidence>
<evidence type="ECO:0000313" key="3">
    <source>
        <dbReference type="EMBL" id="ABF42444.1"/>
    </source>
</evidence>
<organism evidence="3 4">
    <name type="scientific">Koribacter versatilis (strain Ellin345)</name>
    <dbReference type="NCBI Taxonomy" id="204669"/>
    <lineage>
        <taxon>Bacteria</taxon>
        <taxon>Pseudomonadati</taxon>
        <taxon>Acidobacteriota</taxon>
        <taxon>Terriglobia</taxon>
        <taxon>Terriglobales</taxon>
        <taxon>Candidatus Korobacteraceae</taxon>
        <taxon>Candidatus Korobacter</taxon>
    </lineage>
</organism>
<sequence>MSLRRSAFLLLMLSFTACFAEERPSANTIITNAHIYTVDANHPTAESVAILGDKIVAVGTNAEIDAWRGEKTQVIDGRGHLLLPGFNDAHVHFVPGGQQLDSINLREAATPEAFKQTVADRVKKTAKGEWITGGDWDEQKWNPAVLPTKELIDAVSPETPVFVTRYDGHISLANSYALKLAGITAKTKAPAGGEIVRDKSGNPTGVLKDAAQGLMYAKIPDLTHDQRVRAAKRALAHAASVGVTSVQDMNPSYADIAVYSELAEKGELTTRIYAAPMLEGWNDFAKIGVRRAWGSPYLRFGAMKTYADGSLGATTAYFFEPYTDAPNSRGLLSEEMHPISAERERLIKADAAHLQICAHAIGDAGISTMLDLFQDVVKANGTYDRRWRIEHSQHLAEKDFQRYADLGVIASVQPYHAIDDGRFAEKRIGSDRIKRTYAFRTFLDNHVRLAFGTDWTVAPLAPMWTIYAAVTRATLDGKNPDGWVPEQKLKVSEAVEAYTMGSAYAEFQENVKGSITVGKYADMVLLSDDIFKIQPAAIKDVQVEVTMVGGKITYRK</sequence>
<feature type="domain" description="Amidohydrolase 3" evidence="2">
    <location>
        <begin position="73"/>
        <end position="554"/>
    </location>
</feature>
<evidence type="ECO:0000256" key="1">
    <source>
        <dbReference type="SAM" id="SignalP"/>
    </source>
</evidence>
<dbReference type="PROSITE" id="PS51257">
    <property type="entry name" value="PROKAR_LIPOPROTEIN"/>
    <property type="match status" value="1"/>
</dbReference>
<protein>
    <submittedName>
        <fullName evidence="3">Amidohydrolase 3</fullName>
    </submittedName>
</protein>
<dbReference type="EMBL" id="CP000360">
    <property type="protein sequence ID" value="ABF42444.1"/>
    <property type="molecule type" value="Genomic_DNA"/>
</dbReference>
<reference evidence="3 4" key="1">
    <citation type="journal article" date="2009" name="Appl. Environ. Microbiol.">
        <title>Three genomes from the phylum Acidobacteria provide insight into the lifestyles of these microorganisms in soils.</title>
        <authorList>
            <person name="Ward N.L."/>
            <person name="Challacombe J.F."/>
            <person name="Janssen P.H."/>
            <person name="Henrissat B."/>
            <person name="Coutinho P.M."/>
            <person name="Wu M."/>
            <person name="Xie G."/>
            <person name="Haft D.H."/>
            <person name="Sait M."/>
            <person name="Badger J."/>
            <person name="Barabote R.D."/>
            <person name="Bradley B."/>
            <person name="Brettin T.S."/>
            <person name="Brinkac L.M."/>
            <person name="Bruce D."/>
            <person name="Creasy T."/>
            <person name="Daugherty S.C."/>
            <person name="Davidsen T.M."/>
            <person name="DeBoy R.T."/>
            <person name="Detter J.C."/>
            <person name="Dodson R.J."/>
            <person name="Durkin A.S."/>
            <person name="Ganapathy A."/>
            <person name="Gwinn-Giglio M."/>
            <person name="Han C.S."/>
            <person name="Khouri H."/>
            <person name="Kiss H."/>
            <person name="Kothari S.P."/>
            <person name="Madupu R."/>
            <person name="Nelson K.E."/>
            <person name="Nelson W.C."/>
            <person name="Paulsen I."/>
            <person name="Penn K."/>
            <person name="Ren Q."/>
            <person name="Rosovitz M.J."/>
            <person name="Selengut J.D."/>
            <person name="Shrivastava S."/>
            <person name="Sullivan S.A."/>
            <person name="Tapia R."/>
            <person name="Thompson L.S."/>
            <person name="Watkins K.L."/>
            <person name="Yang Q."/>
            <person name="Yu C."/>
            <person name="Zafar N."/>
            <person name="Zhou L."/>
            <person name="Kuske C.R."/>
        </authorList>
    </citation>
    <scope>NUCLEOTIDE SEQUENCE [LARGE SCALE GENOMIC DNA]</scope>
    <source>
        <strain evidence="3 4">Ellin345</strain>
    </source>
</reference>
<evidence type="ECO:0000259" key="2">
    <source>
        <dbReference type="Pfam" id="PF07969"/>
    </source>
</evidence>
<dbReference type="InterPro" id="IPR033932">
    <property type="entry name" value="YtcJ-like"/>
</dbReference>
<feature type="chain" id="PRO_5004191354" evidence="1">
    <location>
        <begin position="21"/>
        <end position="556"/>
    </location>
</feature>
<dbReference type="InterPro" id="IPR011059">
    <property type="entry name" value="Metal-dep_hydrolase_composite"/>
</dbReference>
<dbReference type="STRING" id="204669.Acid345_3443"/>
<dbReference type="PANTHER" id="PTHR22642">
    <property type="entry name" value="IMIDAZOLONEPROPIONASE"/>
    <property type="match status" value="1"/>
</dbReference>
<dbReference type="EnsemblBacteria" id="ABF42444">
    <property type="protein sequence ID" value="ABF42444"/>
    <property type="gene ID" value="Acid345_3443"/>
</dbReference>
<dbReference type="Gene3D" id="2.30.40.10">
    <property type="entry name" value="Urease, subunit C, domain 1"/>
    <property type="match status" value="1"/>
</dbReference>
<dbReference type="KEGG" id="aba:Acid345_3443"/>
<dbReference type="InterPro" id="IPR013108">
    <property type="entry name" value="Amidohydro_3"/>
</dbReference>
<dbReference type="Gene3D" id="3.20.20.140">
    <property type="entry name" value="Metal-dependent hydrolases"/>
    <property type="match status" value="1"/>
</dbReference>
<dbReference type="RefSeq" id="WP_011524243.1">
    <property type="nucleotide sequence ID" value="NC_008009.1"/>
</dbReference>
<dbReference type="HOGENOM" id="CLU_009942_1_0_0"/>
<dbReference type="InterPro" id="IPR032466">
    <property type="entry name" value="Metal_Hydrolase"/>
</dbReference>
<dbReference type="Proteomes" id="UP000002432">
    <property type="component" value="Chromosome"/>
</dbReference>
<dbReference type="Pfam" id="PF07969">
    <property type="entry name" value="Amidohydro_3"/>
    <property type="match status" value="1"/>
</dbReference>
<accession>Q1IL06</accession>
<dbReference type="SUPFAM" id="SSF51556">
    <property type="entry name" value="Metallo-dependent hydrolases"/>
    <property type="match status" value="1"/>
</dbReference>
<keyword evidence="1" id="KW-0732">Signal</keyword>
<dbReference type="SUPFAM" id="SSF51338">
    <property type="entry name" value="Composite domain of metallo-dependent hydrolases"/>
    <property type="match status" value="1"/>
</dbReference>
<dbReference type="eggNOG" id="COG1574">
    <property type="taxonomic scope" value="Bacteria"/>
</dbReference>
<dbReference type="AlphaFoldDB" id="Q1IL06"/>
<dbReference type="GO" id="GO:0016810">
    <property type="term" value="F:hydrolase activity, acting on carbon-nitrogen (but not peptide) bonds"/>
    <property type="evidence" value="ECO:0007669"/>
    <property type="project" value="InterPro"/>
</dbReference>
<proteinExistence type="predicted"/>
<gene>
    <name evidence="3" type="ordered locus">Acid345_3443</name>
</gene>
<name>Q1IL06_KORVE</name>
<keyword evidence="4" id="KW-1185">Reference proteome</keyword>